<dbReference type="RefSeq" id="XP_033396287.1">
    <property type="nucleotide sequence ID" value="XM_033544240.1"/>
</dbReference>
<dbReference type="Proteomes" id="UP000799438">
    <property type="component" value="Unassembled WGS sequence"/>
</dbReference>
<dbReference type="CDD" id="cd20071">
    <property type="entry name" value="SET_SMYD"/>
    <property type="match status" value="1"/>
</dbReference>
<dbReference type="GeneID" id="54301736"/>
<evidence type="ECO:0000313" key="2">
    <source>
        <dbReference type="EMBL" id="KAF2140574.1"/>
    </source>
</evidence>
<organism evidence="2 3">
    <name type="scientific">Aplosporella prunicola CBS 121167</name>
    <dbReference type="NCBI Taxonomy" id="1176127"/>
    <lineage>
        <taxon>Eukaryota</taxon>
        <taxon>Fungi</taxon>
        <taxon>Dikarya</taxon>
        <taxon>Ascomycota</taxon>
        <taxon>Pezizomycotina</taxon>
        <taxon>Dothideomycetes</taxon>
        <taxon>Dothideomycetes incertae sedis</taxon>
        <taxon>Botryosphaeriales</taxon>
        <taxon>Aplosporellaceae</taxon>
        <taxon>Aplosporella</taxon>
    </lineage>
</organism>
<dbReference type="InterPro" id="IPR001214">
    <property type="entry name" value="SET_dom"/>
</dbReference>
<proteinExistence type="predicted"/>
<sequence length="382" mass="41435">MATTRSFEIKQTPKTGTGIIATAPIPSGTLIHAEAPAITIPYPQESWLKRSLAIMGAAQRLPAETQEQFFALNVNAATRAACKNLFGKLLAQAESKDPALWQELQALEPDEREAAAQCFVSANVVFAGNSKPLGALGQGHWAGAENDRVGDEWGDRGDADALFLTAARFNHSCVANAHLSWNPATRRLHVLAKTDIAAGDEVYVSYRGQALSVLGCDQRQLVLVKKYGFLCLCAECCKKGPELKRSDLVRKVAKSLLERYGGVPETGVERRAAIESLGKAEKELWNVDVMSVAHVKMNLSKLYVAEGDVEKAQECCLEACRIFKTCLGKDNPVTVSVVKSLLACRRGPFIRELLVASLGYTEEELGMDEVGDEVGEVDDEAV</sequence>
<dbReference type="EMBL" id="ML995489">
    <property type="protein sequence ID" value="KAF2140574.1"/>
    <property type="molecule type" value="Genomic_DNA"/>
</dbReference>
<dbReference type="PANTHER" id="PTHR47332:SF4">
    <property type="entry name" value="SET DOMAIN-CONTAINING PROTEIN 5"/>
    <property type="match status" value="1"/>
</dbReference>
<dbReference type="InterPro" id="IPR046341">
    <property type="entry name" value="SET_dom_sf"/>
</dbReference>
<dbReference type="InterPro" id="IPR011990">
    <property type="entry name" value="TPR-like_helical_dom_sf"/>
</dbReference>
<dbReference type="Gene3D" id="2.170.270.10">
    <property type="entry name" value="SET domain"/>
    <property type="match status" value="1"/>
</dbReference>
<gene>
    <name evidence="2" type="ORF">K452DRAFT_319492</name>
</gene>
<dbReference type="Pfam" id="PF00856">
    <property type="entry name" value="SET"/>
    <property type="match status" value="1"/>
</dbReference>
<accession>A0A6A6BBD9</accession>
<dbReference type="PANTHER" id="PTHR47332">
    <property type="entry name" value="SET DOMAIN-CONTAINING PROTEIN 5"/>
    <property type="match status" value="1"/>
</dbReference>
<keyword evidence="3" id="KW-1185">Reference proteome</keyword>
<dbReference type="OrthoDB" id="265717at2759"/>
<name>A0A6A6BBD9_9PEZI</name>
<evidence type="ECO:0000259" key="1">
    <source>
        <dbReference type="PROSITE" id="PS50280"/>
    </source>
</evidence>
<dbReference type="SUPFAM" id="SSF82199">
    <property type="entry name" value="SET domain"/>
    <property type="match status" value="1"/>
</dbReference>
<dbReference type="SMART" id="SM00317">
    <property type="entry name" value="SET"/>
    <property type="match status" value="1"/>
</dbReference>
<dbReference type="AlphaFoldDB" id="A0A6A6BBD9"/>
<evidence type="ECO:0000313" key="3">
    <source>
        <dbReference type="Proteomes" id="UP000799438"/>
    </source>
</evidence>
<protein>
    <recommendedName>
        <fullName evidence="1">SET domain-containing protein</fullName>
    </recommendedName>
</protein>
<dbReference type="PROSITE" id="PS50280">
    <property type="entry name" value="SET"/>
    <property type="match status" value="1"/>
</dbReference>
<dbReference type="InterPro" id="IPR053185">
    <property type="entry name" value="SET_domain_protein"/>
</dbReference>
<dbReference type="Gene3D" id="1.25.40.10">
    <property type="entry name" value="Tetratricopeptide repeat domain"/>
    <property type="match status" value="1"/>
</dbReference>
<feature type="domain" description="SET" evidence="1">
    <location>
        <begin position="5"/>
        <end position="207"/>
    </location>
</feature>
<reference evidence="2" key="1">
    <citation type="journal article" date="2020" name="Stud. Mycol.">
        <title>101 Dothideomycetes genomes: a test case for predicting lifestyles and emergence of pathogens.</title>
        <authorList>
            <person name="Haridas S."/>
            <person name="Albert R."/>
            <person name="Binder M."/>
            <person name="Bloem J."/>
            <person name="Labutti K."/>
            <person name="Salamov A."/>
            <person name="Andreopoulos B."/>
            <person name="Baker S."/>
            <person name="Barry K."/>
            <person name="Bills G."/>
            <person name="Bluhm B."/>
            <person name="Cannon C."/>
            <person name="Castanera R."/>
            <person name="Culley D."/>
            <person name="Daum C."/>
            <person name="Ezra D."/>
            <person name="Gonzalez J."/>
            <person name="Henrissat B."/>
            <person name="Kuo A."/>
            <person name="Liang C."/>
            <person name="Lipzen A."/>
            <person name="Lutzoni F."/>
            <person name="Magnuson J."/>
            <person name="Mondo S."/>
            <person name="Nolan M."/>
            <person name="Ohm R."/>
            <person name="Pangilinan J."/>
            <person name="Park H.-J."/>
            <person name="Ramirez L."/>
            <person name="Alfaro M."/>
            <person name="Sun H."/>
            <person name="Tritt A."/>
            <person name="Yoshinaga Y."/>
            <person name="Zwiers L.-H."/>
            <person name="Turgeon B."/>
            <person name="Goodwin S."/>
            <person name="Spatafora J."/>
            <person name="Crous P."/>
            <person name="Grigoriev I."/>
        </authorList>
    </citation>
    <scope>NUCLEOTIDE SEQUENCE</scope>
    <source>
        <strain evidence="2">CBS 121167</strain>
    </source>
</reference>